<dbReference type="AlphaFoldDB" id="A0A7C8VXS4"/>
<proteinExistence type="predicted"/>
<dbReference type="Proteomes" id="UP000474640">
    <property type="component" value="Unassembled WGS sequence"/>
</dbReference>
<name>A0A7C8VXS4_ORBOL</name>
<accession>A0A7C8VXS4</accession>
<feature type="compositionally biased region" description="Polar residues" evidence="1">
    <location>
        <begin position="1"/>
        <end position="17"/>
    </location>
</feature>
<feature type="compositionally biased region" description="Acidic residues" evidence="1">
    <location>
        <begin position="453"/>
        <end position="464"/>
    </location>
</feature>
<reference evidence="2 3" key="1">
    <citation type="submission" date="2020-01" db="EMBL/GenBank/DDBJ databases">
        <authorList>
            <person name="Palmer J.M."/>
        </authorList>
    </citation>
    <scope>NUCLEOTIDE SEQUENCE [LARGE SCALE GENOMIC DNA]</scope>
    <source>
        <strain evidence="2 3">TWF970</strain>
    </source>
</reference>
<dbReference type="EMBL" id="JAABOJ010000001">
    <property type="protein sequence ID" value="KAF3291017.1"/>
    <property type="molecule type" value="Genomic_DNA"/>
</dbReference>
<evidence type="ECO:0000256" key="1">
    <source>
        <dbReference type="SAM" id="MobiDB-lite"/>
    </source>
</evidence>
<feature type="region of interest" description="Disordered" evidence="1">
    <location>
        <begin position="428"/>
        <end position="472"/>
    </location>
</feature>
<evidence type="ECO:0000313" key="2">
    <source>
        <dbReference type="EMBL" id="KAF3291017.1"/>
    </source>
</evidence>
<organism evidence="2 3">
    <name type="scientific">Orbilia oligospora</name>
    <name type="common">Nematode-trapping fungus</name>
    <name type="synonym">Arthrobotrys oligospora</name>
    <dbReference type="NCBI Taxonomy" id="2813651"/>
    <lineage>
        <taxon>Eukaryota</taxon>
        <taxon>Fungi</taxon>
        <taxon>Dikarya</taxon>
        <taxon>Ascomycota</taxon>
        <taxon>Pezizomycotina</taxon>
        <taxon>Orbiliomycetes</taxon>
        <taxon>Orbiliales</taxon>
        <taxon>Orbiliaceae</taxon>
        <taxon>Orbilia</taxon>
    </lineage>
</organism>
<evidence type="ECO:0000313" key="3">
    <source>
        <dbReference type="Proteomes" id="UP000474640"/>
    </source>
</evidence>
<feature type="region of interest" description="Disordered" evidence="1">
    <location>
        <begin position="1"/>
        <end position="32"/>
    </location>
</feature>
<sequence length="472" mass="51975">MVQTRGNNTPSGGQKSGATAAKKVSEKRKSTGGDVAAAKKLAQVPASTTDIETILWVHPKFKSFFQSCFKQENGSLKARACLRFFVRVGHWKTRCLDLPSETNNRRAVANYLTTGLNTTLVTSASVLTWINKERSTVWTALTGAHLRLLDLWLETDAGKNNLFESTEGRQWVSAFTDATAIVLSELITECYEFSEENGLQKHESQIPEQLVTACILKGDAKTQDVPFPTLLIDTNWPTMKRHVGSFGYLGKAAEAEEVETIDDDDSFVSEVSHSLIEPKFIKPPPNSIPEERSSSLEEIGAYYQEIYEADMHSLQTVKAGIIQQIEDLEAEAQKITMFAAARNQMMTSMCQDLGAVQKVSAKFRAFRMKLGLASRNDMISAATKQFFGATANDVAKEILEYVSGDSLDKDLGIEESSAVSRFTVSASTLPISPGKDNSELGDNYRETDHEDGMVLDEEDKDDESSPGFSATN</sequence>
<feature type="compositionally biased region" description="Basic and acidic residues" evidence="1">
    <location>
        <begin position="436"/>
        <end position="452"/>
    </location>
</feature>
<protein>
    <submittedName>
        <fullName evidence="2">Uncharacterized protein</fullName>
    </submittedName>
</protein>
<gene>
    <name evidence="2" type="ORF">TWF970_000270</name>
</gene>
<comment type="caution">
    <text evidence="2">The sequence shown here is derived from an EMBL/GenBank/DDBJ whole genome shotgun (WGS) entry which is preliminary data.</text>
</comment>